<keyword evidence="10 13" id="KW-1133">Transmembrane helix</keyword>
<dbReference type="PATRIC" id="fig|1225564.3.peg.946"/>
<dbReference type="Proteomes" id="UP000035489">
    <property type="component" value="Unassembled WGS sequence"/>
</dbReference>
<keyword evidence="16" id="KW-0966">Cell projection</keyword>
<dbReference type="GO" id="GO:0071978">
    <property type="term" value="P:bacterial-type flagellum-dependent swarming motility"/>
    <property type="evidence" value="ECO:0007669"/>
    <property type="project" value="InterPro"/>
</dbReference>
<keyword evidence="5" id="KW-0145">Chemotaxis</keyword>
<dbReference type="PROSITE" id="PS01307">
    <property type="entry name" value="MOTA"/>
    <property type="match status" value="1"/>
</dbReference>
<gene>
    <name evidence="16" type="ORF">AA309_03510</name>
</gene>
<dbReference type="InterPro" id="IPR022522">
    <property type="entry name" value="Flagellar_motor_stator_MotA"/>
</dbReference>
<dbReference type="InterPro" id="IPR000540">
    <property type="entry name" value="Flag_MotA_CS"/>
</dbReference>
<comment type="similarity">
    <text evidence="2">Belongs to the MotA family.</text>
</comment>
<evidence type="ECO:0000256" key="7">
    <source>
        <dbReference type="ARBA" id="ARBA00022692"/>
    </source>
</evidence>
<evidence type="ECO:0000256" key="2">
    <source>
        <dbReference type="ARBA" id="ARBA00008038"/>
    </source>
</evidence>
<evidence type="ECO:0000256" key="11">
    <source>
        <dbReference type="ARBA" id="ARBA00023065"/>
    </source>
</evidence>
<feature type="transmembrane region" description="Helical" evidence="13">
    <location>
        <begin position="162"/>
        <end position="185"/>
    </location>
</feature>
<feature type="domain" description="MotA/TolQ/ExbB proton channel" evidence="14">
    <location>
        <begin position="135"/>
        <end position="236"/>
    </location>
</feature>
<dbReference type="STRING" id="1225564.AA309_03510"/>
<keyword evidence="4" id="KW-1003">Cell membrane</keyword>
<dbReference type="PANTHER" id="PTHR30433:SF4">
    <property type="entry name" value="MOTILITY PROTEIN A"/>
    <property type="match status" value="1"/>
</dbReference>
<evidence type="ECO:0000256" key="5">
    <source>
        <dbReference type="ARBA" id="ARBA00022500"/>
    </source>
</evidence>
<organism evidence="16 17">
    <name type="scientific">Microvirga vignae</name>
    <dbReference type="NCBI Taxonomy" id="1225564"/>
    <lineage>
        <taxon>Bacteria</taxon>
        <taxon>Pseudomonadati</taxon>
        <taxon>Pseudomonadota</taxon>
        <taxon>Alphaproteobacteria</taxon>
        <taxon>Hyphomicrobiales</taxon>
        <taxon>Methylobacteriaceae</taxon>
        <taxon>Microvirga</taxon>
    </lineage>
</organism>
<keyword evidence="12 13" id="KW-0472">Membrane</keyword>
<keyword evidence="9" id="KW-0375">Hydrogen ion transport</keyword>
<dbReference type="GO" id="GO:1902600">
    <property type="term" value="P:proton transmembrane transport"/>
    <property type="evidence" value="ECO:0007669"/>
    <property type="project" value="UniProtKB-KW"/>
</dbReference>
<dbReference type="InterPro" id="IPR047055">
    <property type="entry name" value="MotA-like"/>
</dbReference>
<evidence type="ECO:0000313" key="17">
    <source>
        <dbReference type="Proteomes" id="UP000035489"/>
    </source>
</evidence>
<comment type="caution">
    <text evidence="16">The sequence shown here is derived from an EMBL/GenBank/DDBJ whole genome shotgun (WGS) entry which is preliminary data.</text>
</comment>
<comment type="subcellular location">
    <subcellularLocation>
        <location evidence="1">Cell inner membrane</location>
        <topology evidence="1">Multi-pass membrane protein</topology>
    </subcellularLocation>
</comment>
<dbReference type="Pfam" id="PF01618">
    <property type="entry name" value="MotA_ExbB"/>
    <property type="match status" value="1"/>
</dbReference>
<dbReference type="EMBL" id="LCYG01000014">
    <property type="protein sequence ID" value="KLK94322.1"/>
    <property type="molecule type" value="Genomic_DNA"/>
</dbReference>
<evidence type="ECO:0000259" key="15">
    <source>
        <dbReference type="Pfam" id="PF20560"/>
    </source>
</evidence>
<keyword evidence="11" id="KW-0406">Ion transport</keyword>
<keyword evidence="6" id="KW-0997">Cell inner membrane</keyword>
<keyword evidence="7 13" id="KW-0812">Transmembrane</keyword>
<proteinExistence type="inferred from homology"/>
<dbReference type="PANTHER" id="PTHR30433">
    <property type="entry name" value="CHEMOTAXIS PROTEIN MOTA"/>
    <property type="match status" value="1"/>
</dbReference>
<evidence type="ECO:0000256" key="10">
    <source>
        <dbReference type="ARBA" id="ARBA00022989"/>
    </source>
</evidence>
<evidence type="ECO:0000256" key="1">
    <source>
        <dbReference type="ARBA" id="ARBA00004429"/>
    </source>
</evidence>
<evidence type="ECO:0000256" key="13">
    <source>
        <dbReference type="SAM" id="Phobius"/>
    </source>
</evidence>
<keyword evidence="3" id="KW-0813">Transport</keyword>
<evidence type="ECO:0000256" key="3">
    <source>
        <dbReference type="ARBA" id="ARBA00022448"/>
    </source>
</evidence>
<evidence type="ECO:0000256" key="12">
    <source>
        <dbReference type="ARBA" id="ARBA00023136"/>
    </source>
</evidence>
<dbReference type="GO" id="GO:0006935">
    <property type="term" value="P:chemotaxis"/>
    <property type="evidence" value="ECO:0007669"/>
    <property type="project" value="UniProtKB-KW"/>
</dbReference>
<feature type="transmembrane region" description="Helical" evidence="13">
    <location>
        <begin position="197"/>
        <end position="220"/>
    </location>
</feature>
<evidence type="ECO:0000256" key="4">
    <source>
        <dbReference type="ARBA" id="ARBA00022475"/>
    </source>
</evidence>
<accession>A0A0H1RNU0</accession>
<name>A0A0H1RNU0_9HYPH</name>
<evidence type="ECO:0000259" key="14">
    <source>
        <dbReference type="Pfam" id="PF01618"/>
    </source>
</evidence>
<sequence>MGVLIGLVVAIGSLVSGYVAMGGHLSVIWQPWEYVIICGIAIGTFIIANPMSLVKDTGRASLEAIKGTVPKREQYLAILGLLYALLRELKNKPRNEVEAHIDTPEESEIFRAFPSVLKDKDLTLFICDYARLIIIGNARPHEIEALMEEEIAALKRDRTKPYYSISTVAEALPALGIVAAVLGIVKALGAIDQAPSILGGLIASALVGTFGGIFISYAFLSPLANKVKATREKQTRVYVIVKQALIAYMNGALPQIAVEHGRKGISVEYRPTIDEVETATTTGGRSEDMKEAA</sequence>
<feature type="domain" description="Motility protein A N-terminal" evidence="15">
    <location>
        <begin position="4"/>
        <end position="92"/>
    </location>
</feature>
<keyword evidence="17" id="KW-1185">Reference proteome</keyword>
<dbReference type="OrthoDB" id="9782603at2"/>
<dbReference type="InterPro" id="IPR046786">
    <property type="entry name" value="MotA_N"/>
</dbReference>
<dbReference type="GO" id="GO:0005886">
    <property type="term" value="C:plasma membrane"/>
    <property type="evidence" value="ECO:0007669"/>
    <property type="project" value="UniProtKB-SubCell"/>
</dbReference>
<protein>
    <submittedName>
        <fullName evidence="16">Flagellar motor protein MotA</fullName>
    </submittedName>
</protein>
<evidence type="ECO:0000256" key="8">
    <source>
        <dbReference type="ARBA" id="ARBA00022779"/>
    </source>
</evidence>
<evidence type="ECO:0000313" key="16">
    <source>
        <dbReference type="EMBL" id="KLK94322.1"/>
    </source>
</evidence>
<feature type="transmembrane region" description="Helical" evidence="13">
    <location>
        <begin position="32"/>
        <end position="51"/>
    </location>
</feature>
<evidence type="ECO:0000256" key="9">
    <source>
        <dbReference type="ARBA" id="ARBA00022781"/>
    </source>
</evidence>
<keyword evidence="16" id="KW-0969">Cilium</keyword>
<dbReference type="Pfam" id="PF20560">
    <property type="entry name" value="MotA_N"/>
    <property type="match status" value="1"/>
</dbReference>
<evidence type="ECO:0000256" key="6">
    <source>
        <dbReference type="ARBA" id="ARBA00022519"/>
    </source>
</evidence>
<dbReference type="RefSeq" id="WP_047187613.1">
    <property type="nucleotide sequence ID" value="NZ_LCYG01000014.1"/>
</dbReference>
<dbReference type="AlphaFoldDB" id="A0A0H1RNU0"/>
<dbReference type="InterPro" id="IPR002898">
    <property type="entry name" value="MotA_ExbB_proton_chnl"/>
</dbReference>
<dbReference type="NCBIfam" id="TIGR03818">
    <property type="entry name" value="MotA1"/>
    <property type="match status" value="1"/>
</dbReference>
<keyword evidence="8" id="KW-0283">Flagellar rotation</keyword>
<keyword evidence="16" id="KW-0282">Flagellum</keyword>
<reference evidence="16 17" key="1">
    <citation type="submission" date="2015-05" db="EMBL/GenBank/DDBJ databases">
        <title>Draft genome sequence of Microvirga vignae strain BR3299, a novel nitrogen fixing bacteria isolated from Brazil semi-aired region.</title>
        <authorList>
            <person name="Zilli J.E."/>
            <person name="Passos S.R."/>
            <person name="Leite J."/>
            <person name="Baldani J.I."/>
            <person name="Xavier G.R."/>
            <person name="Rumjaneck N.G."/>
            <person name="Simoes-Araujo J.L."/>
        </authorList>
    </citation>
    <scope>NUCLEOTIDE SEQUENCE [LARGE SCALE GENOMIC DNA]</scope>
    <source>
        <strain evidence="16 17">BR3299</strain>
    </source>
</reference>